<keyword evidence="3" id="KW-1185">Reference proteome</keyword>
<evidence type="ECO:0000256" key="1">
    <source>
        <dbReference type="ARBA" id="ARBA00010333"/>
    </source>
</evidence>
<organism evidence="2 3">
    <name type="scientific">Zooshikella harenae</name>
    <dbReference type="NCBI Taxonomy" id="2827238"/>
    <lineage>
        <taxon>Bacteria</taxon>
        <taxon>Pseudomonadati</taxon>
        <taxon>Pseudomonadota</taxon>
        <taxon>Gammaproteobacteria</taxon>
        <taxon>Oceanospirillales</taxon>
        <taxon>Zooshikellaceae</taxon>
        <taxon>Zooshikella</taxon>
    </lineage>
</organism>
<dbReference type="RefSeq" id="WP_215819294.1">
    <property type="nucleotide sequence ID" value="NZ_JAGSOY010000015.1"/>
</dbReference>
<sequence length="259" mass="30095">MNIRIVLYLWLLLILFRSFPIFGETISLAIAAWPPYYSQQPPYGLHAQLLTKLLAPENIDINFVWYPDWKAAISTSRAGRHHGTPSWICTPENAQDFIITNPVFVDNIALMYLKDEPLEWHNLADLKSLGPFGVTKSYTYSLDFQHAIRRYNLKLHEVRKDELLFNLLLKKRVKAALFSEKNGKVLLSQLPPRKQQLFEFHPQPIAQSFFHILISKKAQGSKQLADKINRQIKAQAYLLAKVINKTNRFKLCPFLQEQH</sequence>
<proteinExistence type="inferred from homology"/>
<dbReference type="Proteomes" id="UP000690515">
    <property type="component" value="Unassembled WGS sequence"/>
</dbReference>
<dbReference type="PANTHER" id="PTHR35936">
    <property type="entry name" value="MEMBRANE-BOUND LYTIC MUREIN TRANSGLYCOSYLASE F"/>
    <property type="match status" value="1"/>
</dbReference>
<reference evidence="2 3" key="1">
    <citation type="submission" date="2021-04" db="EMBL/GenBank/DDBJ databases">
        <authorList>
            <person name="Pira H."/>
            <person name="Risdian C."/>
            <person name="Wink J."/>
        </authorList>
    </citation>
    <scope>NUCLEOTIDE SEQUENCE [LARGE SCALE GENOMIC DNA]</scope>
    <source>
        <strain evidence="2 3">WH53</strain>
    </source>
</reference>
<name>A0ABS5ZB79_9GAMM</name>
<protein>
    <submittedName>
        <fullName evidence="2">Transporter substrate-binding domain-containing protein</fullName>
    </submittedName>
</protein>
<dbReference type="EMBL" id="JAGSOY010000015">
    <property type="protein sequence ID" value="MBU2711133.1"/>
    <property type="molecule type" value="Genomic_DNA"/>
</dbReference>
<comment type="similarity">
    <text evidence="1">Belongs to the bacterial solute-binding protein 3 family.</text>
</comment>
<accession>A0ABS5ZB79</accession>
<dbReference type="Gene3D" id="3.40.190.10">
    <property type="entry name" value="Periplasmic binding protein-like II"/>
    <property type="match status" value="2"/>
</dbReference>
<comment type="caution">
    <text evidence="2">The sequence shown here is derived from an EMBL/GenBank/DDBJ whole genome shotgun (WGS) entry which is preliminary data.</text>
</comment>
<gene>
    <name evidence="2" type="ORF">KCG35_08680</name>
</gene>
<evidence type="ECO:0000313" key="3">
    <source>
        <dbReference type="Proteomes" id="UP000690515"/>
    </source>
</evidence>
<dbReference type="PANTHER" id="PTHR35936:SF25">
    <property type="entry name" value="ABC TRANSPORTER SUBSTRATE-BINDING PROTEIN"/>
    <property type="match status" value="1"/>
</dbReference>
<dbReference type="SUPFAM" id="SSF53850">
    <property type="entry name" value="Periplasmic binding protein-like II"/>
    <property type="match status" value="1"/>
</dbReference>
<evidence type="ECO:0000313" key="2">
    <source>
        <dbReference type="EMBL" id="MBU2711133.1"/>
    </source>
</evidence>